<dbReference type="Proteomes" id="UP000289200">
    <property type="component" value="Unassembled WGS sequence"/>
</dbReference>
<organism evidence="2 3">
    <name type="scientific">Rhodoplanes serenus</name>
    <dbReference type="NCBI Taxonomy" id="200615"/>
    <lineage>
        <taxon>Bacteria</taxon>
        <taxon>Pseudomonadati</taxon>
        <taxon>Pseudomonadota</taxon>
        <taxon>Alphaproteobacteria</taxon>
        <taxon>Hyphomicrobiales</taxon>
        <taxon>Nitrobacteraceae</taxon>
        <taxon>Rhodoplanes</taxon>
    </lineage>
</organism>
<evidence type="ECO:0000313" key="3">
    <source>
        <dbReference type="Proteomes" id="UP000289200"/>
    </source>
</evidence>
<dbReference type="InterPro" id="IPR007569">
    <property type="entry name" value="DUF559"/>
</dbReference>
<gene>
    <name evidence="2" type="ORF">RHODGE_RHODGE_00790</name>
</gene>
<accession>A0A447CRE2</accession>
<sequence length="103" mass="11841">MWRLLRNRRLTGLKFRRQVPFRGCILDFVCFDRKLVIEIDGSQHLGSARDEVRDAVLDAEGFVIVRYWNNDVQQRSRSVLEDLLERIARLTPAAAVVGDSASP</sequence>
<dbReference type="SUPFAM" id="SSF52980">
    <property type="entry name" value="Restriction endonuclease-like"/>
    <property type="match status" value="1"/>
</dbReference>
<dbReference type="CDD" id="cd01038">
    <property type="entry name" value="Endonuclease_DUF559"/>
    <property type="match status" value="1"/>
</dbReference>
<protein>
    <recommendedName>
        <fullName evidence="1">DUF559 domain-containing protein</fullName>
    </recommendedName>
</protein>
<dbReference type="InterPro" id="IPR011335">
    <property type="entry name" value="Restrct_endonuc-II-like"/>
</dbReference>
<comment type="caution">
    <text evidence="2">The sequence shown here is derived from an EMBL/GenBank/DDBJ whole genome shotgun (WGS) entry which is preliminary data.</text>
</comment>
<dbReference type="Pfam" id="PF04480">
    <property type="entry name" value="DUF559"/>
    <property type="match status" value="1"/>
</dbReference>
<dbReference type="PANTHER" id="PTHR38590">
    <property type="entry name" value="BLL0828 PROTEIN"/>
    <property type="match status" value="1"/>
</dbReference>
<feature type="domain" description="DUF559" evidence="1">
    <location>
        <begin position="1"/>
        <end position="87"/>
    </location>
</feature>
<name>A0A447CRE2_9BRAD</name>
<keyword evidence="3" id="KW-1185">Reference proteome</keyword>
<proteinExistence type="predicted"/>
<dbReference type="AlphaFoldDB" id="A0A447CRE2"/>
<reference evidence="3" key="1">
    <citation type="submission" date="2018-10" db="EMBL/GenBank/DDBJ databases">
        <authorList>
            <person name="Peiro R."/>
            <person name="Begona"/>
            <person name="Cbmso G."/>
            <person name="Lopez M."/>
            <person name="Gonzalez S."/>
            <person name="Sacristan E."/>
            <person name="Castillo E."/>
        </authorList>
    </citation>
    <scope>NUCLEOTIDE SEQUENCE [LARGE SCALE GENOMIC DNA]</scope>
</reference>
<evidence type="ECO:0000313" key="2">
    <source>
        <dbReference type="EMBL" id="VCU07708.1"/>
    </source>
</evidence>
<evidence type="ECO:0000259" key="1">
    <source>
        <dbReference type="Pfam" id="PF04480"/>
    </source>
</evidence>
<dbReference type="Gene3D" id="3.40.960.10">
    <property type="entry name" value="VSR Endonuclease"/>
    <property type="match status" value="1"/>
</dbReference>
<dbReference type="EMBL" id="UWOC01000050">
    <property type="protein sequence ID" value="VCU07708.1"/>
    <property type="molecule type" value="Genomic_DNA"/>
</dbReference>
<dbReference type="PANTHER" id="PTHR38590:SF1">
    <property type="entry name" value="BLL0828 PROTEIN"/>
    <property type="match status" value="1"/>
</dbReference>
<dbReference type="InterPro" id="IPR047216">
    <property type="entry name" value="Endonuclease_DUF559_bact"/>
</dbReference>